<evidence type="ECO:0000256" key="6">
    <source>
        <dbReference type="SAM" id="Phobius"/>
    </source>
</evidence>
<dbReference type="InterPro" id="IPR036396">
    <property type="entry name" value="Cyt_P450_sf"/>
</dbReference>
<dbReference type="GO" id="GO:0044550">
    <property type="term" value="P:secondary metabolite biosynthetic process"/>
    <property type="evidence" value="ECO:0007669"/>
    <property type="project" value="UniProtKB-ARBA"/>
</dbReference>
<keyword evidence="4" id="KW-0560">Oxidoreductase</keyword>
<dbReference type="OrthoDB" id="2789670at2759"/>
<keyword evidence="6" id="KW-0812">Transmembrane</keyword>
<keyword evidence="2" id="KW-0349">Heme</keyword>
<dbReference type="InterPro" id="IPR001128">
    <property type="entry name" value="Cyt_P450"/>
</dbReference>
<dbReference type="GO" id="GO:0020037">
    <property type="term" value="F:heme binding"/>
    <property type="evidence" value="ECO:0007669"/>
    <property type="project" value="InterPro"/>
</dbReference>
<dbReference type="STRING" id="1081108.A0A167RSQ2"/>
<dbReference type="GO" id="GO:0016705">
    <property type="term" value="F:oxidoreductase activity, acting on paired donors, with incorporation or reduction of molecular oxygen"/>
    <property type="evidence" value="ECO:0007669"/>
    <property type="project" value="InterPro"/>
</dbReference>
<dbReference type="AlphaFoldDB" id="A0A167RSQ2"/>
<dbReference type="PANTHER" id="PTHR24305:SF235">
    <property type="entry name" value="CYTOCHROME P450 MONOOXYGENASE APDB-RELATED"/>
    <property type="match status" value="1"/>
</dbReference>
<name>A0A167RSQ2_CORDF</name>
<keyword evidence="3" id="KW-0479">Metal-binding</keyword>
<dbReference type="SUPFAM" id="SSF48264">
    <property type="entry name" value="Cytochrome P450"/>
    <property type="match status" value="1"/>
</dbReference>
<evidence type="ECO:0000256" key="3">
    <source>
        <dbReference type="ARBA" id="ARBA00022723"/>
    </source>
</evidence>
<comment type="cofactor">
    <cofactor evidence="1">
        <name>heme</name>
        <dbReference type="ChEBI" id="CHEBI:30413"/>
    </cofactor>
</comment>
<dbReference type="InterPro" id="IPR050121">
    <property type="entry name" value="Cytochrome_P450_monoxygenase"/>
</dbReference>
<reference evidence="7 8" key="1">
    <citation type="journal article" date="2016" name="Genome Biol. Evol.">
        <title>Divergent and convergent evolution of fungal pathogenicity.</title>
        <authorList>
            <person name="Shang Y."/>
            <person name="Xiao G."/>
            <person name="Zheng P."/>
            <person name="Cen K."/>
            <person name="Zhan S."/>
            <person name="Wang C."/>
        </authorList>
    </citation>
    <scope>NUCLEOTIDE SEQUENCE [LARGE SCALE GENOMIC DNA]</scope>
    <source>
        <strain evidence="7 8">RCEF 1005</strain>
    </source>
</reference>
<dbReference type="Gene3D" id="1.10.630.10">
    <property type="entry name" value="Cytochrome P450"/>
    <property type="match status" value="1"/>
</dbReference>
<sequence>MHLYGDKYIHHMGIWFWLAGTAVIFVTVSRLFGARRLPKGAYVNKAGQRIKQVTCDARLAKFLRSAELSKNGQEIAADDPYLIQSGPYQELVISQPSHIHEFYKNDAKDHTKPQNRNFGVLFGRWAGAAVGMQYGDNWKRIRKHFDPVFSFHSVMQNKQRFDIEVQQLIEGLVENKSYEIDPTTAFKYFTFRALALHLYEDGFDDRVYWRMLELDEMHQNIVRVLSSPTLPDSWLYNWLPTSSGKTLANYLTQWKEFNRITVDHARGGNWKCPVEVIYRAVDTTKELTEKEVTSTLDEILFTNVDVSSKVLSTLFVNLAQQPALQEELRAEIKDRNTKPSEEAKYFAKQDTLLNRVVMESMRVSPAFWFSLPQCTSVDKTIGGYLIPANTPVVIDTRRLNNASHTFGADTDVFDPSRFSKIPSEKLRCGFMRFGAGAASGRCLGKNAADVLFKMMVIGILEKFSLSLPFPALGKEGSSTNIKLTKL</sequence>
<keyword evidence="6" id="KW-0472">Membrane</keyword>
<dbReference type="GO" id="GO:0005506">
    <property type="term" value="F:iron ion binding"/>
    <property type="evidence" value="ECO:0007669"/>
    <property type="project" value="InterPro"/>
</dbReference>
<protein>
    <submittedName>
        <fullName evidence="7">Cytochrome P450</fullName>
    </submittedName>
</protein>
<evidence type="ECO:0000256" key="2">
    <source>
        <dbReference type="ARBA" id="ARBA00022617"/>
    </source>
</evidence>
<keyword evidence="8" id="KW-1185">Reference proteome</keyword>
<dbReference type="GO" id="GO:0004497">
    <property type="term" value="F:monooxygenase activity"/>
    <property type="evidence" value="ECO:0007669"/>
    <property type="project" value="InterPro"/>
</dbReference>
<keyword evidence="5" id="KW-0408">Iron</keyword>
<keyword evidence="6" id="KW-1133">Transmembrane helix</keyword>
<gene>
    <name evidence="7" type="ORF">LEL_10867</name>
</gene>
<evidence type="ECO:0000256" key="5">
    <source>
        <dbReference type="ARBA" id="ARBA00023004"/>
    </source>
</evidence>
<evidence type="ECO:0000313" key="8">
    <source>
        <dbReference type="Proteomes" id="UP000076881"/>
    </source>
</evidence>
<feature type="transmembrane region" description="Helical" evidence="6">
    <location>
        <begin position="12"/>
        <end position="32"/>
    </location>
</feature>
<proteinExistence type="predicted"/>
<dbReference type="EMBL" id="AZHF01000025">
    <property type="protein sequence ID" value="OAA58900.1"/>
    <property type="molecule type" value="Genomic_DNA"/>
</dbReference>
<evidence type="ECO:0000256" key="1">
    <source>
        <dbReference type="ARBA" id="ARBA00001971"/>
    </source>
</evidence>
<comment type="caution">
    <text evidence="7">The sequence shown here is derived from an EMBL/GenBank/DDBJ whole genome shotgun (WGS) entry which is preliminary data.</text>
</comment>
<evidence type="ECO:0000313" key="7">
    <source>
        <dbReference type="EMBL" id="OAA58900.1"/>
    </source>
</evidence>
<dbReference type="Proteomes" id="UP000076881">
    <property type="component" value="Unassembled WGS sequence"/>
</dbReference>
<dbReference type="Pfam" id="PF00067">
    <property type="entry name" value="p450"/>
    <property type="match status" value="1"/>
</dbReference>
<dbReference type="PANTHER" id="PTHR24305">
    <property type="entry name" value="CYTOCHROME P450"/>
    <property type="match status" value="1"/>
</dbReference>
<accession>A0A167RSQ2</accession>
<evidence type="ECO:0000256" key="4">
    <source>
        <dbReference type="ARBA" id="ARBA00023002"/>
    </source>
</evidence>
<organism evidence="7 8">
    <name type="scientific">Akanthomyces lecanii RCEF 1005</name>
    <dbReference type="NCBI Taxonomy" id="1081108"/>
    <lineage>
        <taxon>Eukaryota</taxon>
        <taxon>Fungi</taxon>
        <taxon>Dikarya</taxon>
        <taxon>Ascomycota</taxon>
        <taxon>Pezizomycotina</taxon>
        <taxon>Sordariomycetes</taxon>
        <taxon>Hypocreomycetidae</taxon>
        <taxon>Hypocreales</taxon>
        <taxon>Cordycipitaceae</taxon>
        <taxon>Akanthomyces</taxon>
        <taxon>Cordyceps confragosa</taxon>
    </lineage>
</organism>